<dbReference type="GO" id="GO:0000723">
    <property type="term" value="P:telomere maintenance"/>
    <property type="evidence" value="ECO:0007669"/>
    <property type="project" value="EnsemblFungi"/>
</dbReference>
<proteinExistence type="inferred from homology"/>
<protein>
    <recommendedName>
        <fullName evidence="5">RNA polymerase II degradation factor 1</fullName>
    </recommendedName>
</protein>
<evidence type="ECO:0000256" key="10">
    <source>
        <dbReference type="ARBA" id="ARBA00022843"/>
    </source>
</evidence>
<keyword evidence="11" id="KW-0779">Telomere</keyword>
<keyword evidence="6" id="KW-0158">Chromosome</keyword>
<evidence type="ECO:0000256" key="6">
    <source>
        <dbReference type="ARBA" id="ARBA00022454"/>
    </source>
</evidence>
<evidence type="ECO:0000256" key="1">
    <source>
        <dbReference type="ARBA" id="ARBA00004123"/>
    </source>
</evidence>
<evidence type="ECO:0000256" key="15">
    <source>
        <dbReference type="ARBA" id="ARBA00046229"/>
    </source>
</evidence>
<feature type="compositionally biased region" description="Polar residues" evidence="16">
    <location>
        <begin position="352"/>
        <end position="361"/>
    </location>
</feature>
<evidence type="ECO:0000256" key="4">
    <source>
        <dbReference type="ARBA" id="ARBA00005491"/>
    </source>
</evidence>
<feature type="compositionally biased region" description="Low complexity" evidence="16">
    <location>
        <begin position="65"/>
        <end position="88"/>
    </location>
</feature>
<evidence type="ECO:0000256" key="9">
    <source>
        <dbReference type="ARBA" id="ARBA00022786"/>
    </source>
</evidence>
<accession>A0A0W0CCK2</accession>
<keyword evidence="14" id="KW-0539">Nucleus</keyword>
<dbReference type="GO" id="GO:0006511">
    <property type="term" value="P:ubiquitin-dependent protein catabolic process"/>
    <property type="evidence" value="ECO:0007669"/>
    <property type="project" value="EnsemblFungi"/>
</dbReference>
<evidence type="ECO:0000256" key="12">
    <source>
        <dbReference type="ARBA" id="ARBA00023125"/>
    </source>
</evidence>
<dbReference type="EMBL" id="LLZZ01000161">
    <property type="protein sequence ID" value="KTA97332.1"/>
    <property type="molecule type" value="Genomic_DNA"/>
</dbReference>
<dbReference type="AlphaFoldDB" id="A0A0W0CCK2"/>
<evidence type="ECO:0000256" key="14">
    <source>
        <dbReference type="ARBA" id="ARBA00023242"/>
    </source>
</evidence>
<evidence type="ECO:0000256" key="16">
    <source>
        <dbReference type="SAM" id="MobiDB-lite"/>
    </source>
</evidence>
<evidence type="ECO:0000256" key="5">
    <source>
        <dbReference type="ARBA" id="ARBA00020536"/>
    </source>
</evidence>
<dbReference type="GO" id="GO:0043130">
    <property type="term" value="F:ubiquitin binding"/>
    <property type="evidence" value="ECO:0007669"/>
    <property type="project" value="EnsemblFungi"/>
</dbReference>
<gene>
    <name evidence="17" type="ORF">AO440_004412</name>
</gene>
<dbReference type="GO" id="GO:0062058">
    <property type="term" value="F:transcription factor TFIIH holo complex binding"/>
    <property type="evidence" value="ECO:0007669"/>
    <property type="project" value="EnsemblFungi"/>
</dbReference>
<dbReference type="GO" id="GO:0000785">
    <property type="term" value="C:chromatin"/>
    <property type="evidence" value="ECO:0007669"/>
    <property type="project" value="EnsemblFungi"/>
</dbReference>
<dbReference type="VEuPathDB" id="FungiDB:CAGL0M13035g"/>
<dbReference type="GO" id="GO:0005634">
    <property type="term" value="C:nucleus"/>
    <property type="evidence" value="ECO:0007669"/>
    <property type="project" value="UniProtKB-SubCell"/>
</dbReference>
<dbReference type="GO" id="GO:0000781">
    <property type="term" value="C:chromosome, telomeric region"/>
    <property type="evidence" value="ECO:0007669"/>
    <property type="project" value="UniProtKB-SubCell"/>
</dbReference>
<keyword evidence="12" id="KW-0238">DNA-binding</keyword>
<dbReference type="GO" id="GO:0003677">
    <property type="term" value="F:DNA binding"/>
    <property type="evidence" value="ECO:0007669"/>
    <property type="project" value="UniProtKB-KW"/>
</dbReference>
<dbReference type="VEuPathDB" id="FungiDB:B1J91_M13035g"/>
<keyword evidence="9" id="KW-0833">Ubl conjugation pathway</keyword>
<dbReference type="GO" id="GO:0061635">
    <property type="term" value="P:regulation of protein complex stability"/>
    <property type="evidence" value="ECO:0007669"/>
    <property type="project" value="EnsemblFungi"/>
</dbReference>
<comment type="similarity">
    <text evidence="4">Belongs to the DEF1 family.</text>
</comment>
<dbReference type="GO" id="GO:0060261">
    <property type="term" value="P:positive regulation of transcription initiation by RNA polymerase II"/>
    <property type="evidence" value="ECO:0007669"/>
    <property type="project" value="EnsemblFungi"/>
</dbReference>
<dbReference type="GO" id="GO:0006283">
    <property type="term" value="P:transcription-coupled nucleotide-excision repair"/>
    <property type="evidence" value="ECO:0007669"/>
    <property type="project" value="EnsemblFungi"/>
</dbReference>
<evidence type="ECO:0000256" key="2">
    <source>
        <dbReference type="ARBA" id="ARBA00004496"/>
    </source>
</evidence>
<comment type="caution">
    <text evidence="17">The sequence shown here is derived from an EMBL/GenBank/DDBJ whole genome shotgun (WGS) entry which is preliminary data.</text>
</comment>
<keyword evidence="10" id="KW-0832">Ubl conjugation</keyword>
<evidence type="ECO:0000256" key="13">
    <source>
        <dbReference type="ARBA" id="ARBA00023204"/>
    </source>
</evidence>
<dbReference type="Proteomes" id="UP000054886">
    <property type="component" value="Unassembled WGS sequence"/>
</dbReference>
<dbReference type="GO" id="GO:0005737">
    <property type="term" value="C:cytoplasm"/>
    <property type="evidence" value="ECO:0007669"/>
    <property type="project" value="UniProtKB-SubCell"/>
</dbReference>
<keyword evidence="7" id="KW-0963">Cytoplasm</keyword>
<comment type="function">
    <text evidence="15">Recruits the ubiquitination machinery to RNA polymerase II for polyubiquitination, removal and degradation, when the transcription-coupled repair (TCR) factor RAD26 fails to efficiently displace stalled RNA polymerase II. Also involved in telomere length regulation. Binds DNA.</text>
</comment>
<keyword evidence="8" id="KW-0227">DNA damage</keyword>
<dbReference type="InterPro" id="IPR041803">
    <property type="entry name" value="DEF1_CUE"/>
</dbReference>
<feature type="compositionally biased region" description="Low complexity" evidence="16">
    <location>
        <begin position="97"/>
        <end position="146"/>
    </location>
</feature>
<dbReference type="VEuPathDB" id="FungiDB:GWK60_M12947"/>
<reference evidence="17 18" key="1">
    <citation type="submission" date="2015-10" db="EMBL/GenBank/DDBJ databases">
        <title>Draft genomes sequences of Candida glabrata isolates 1A, 1B, 2A, 2B, 3A and 3B.</title>
        <authorList>
            <person name="Haavelsrud O.E."/>
            <person name="Gaustad P."/>
        </authorList>
    </citation>
    <scope>NUCLEOTIDE SEQUENCE [LARGE SCALE GENOMIC DNA]</scope>
    <source>
        <strain evidence="17">910700640</strain>
    </source>
</reference>
<keyword evidence="13" id="KW-0234">DNA repair</keyword>
<dbReference type="GO" id="GO:0016567">
    <property type="term" value="P:protein ubiquitination"/>
    <property type="evidence" value="ECO:0007669"/>
    <property type="project" value="EnsemblFungi"/>
</dbReference>
<feature type="region of interest" description="Disordered" evidence="16">
    <location>
        <begin position="53"/>
        <end position="326"/>
    </location>
</feature>
<evidence type="ECO:0000256" key="11">
    <source>
        <dbReference type="ARBA" id="ARBA00022895"/>
    </source>
</evidence>
<name>A0A0W0CCK2_CANGB</name>
<dbReference type="CDD" id="cd14368">
    <property type="entry name" value="CUE_DEF1_like"/>
    <property type="match status" value="1"/>
</dbReference>
<evidence type="ECO:0000256" key="7">
    <source>
        <dbReference type="ARBA" id="ARBA00022490"/>
    </source>
</evidence>
<sequence length="402" mass="43722">MSSVQNKVETLVELFPDWKREDLLELVQEEKDTELEIIVEKITTGKVTKWDEVKKPKRERHAPEASSVRTYSSSTHSHSAASGGAAAPRYKKSGRFAGNSGVSNTANGSSTSTSSGTSTSASSHGAAQSASSGKNATAAAQAAVKKTGVPAGTKEEKIAQRLNSTHTQEERKKMSWAAIATPKPKPKPVQKKKEEEPAQESQEDTKASESSKESALENVEDLKNEVDNIEKEQEKKEEPAQETEKETVEKEQEPQPQPQEQEQPQEQPQEQAATEQQQQEQQQPQQQPQQEQQLAQEAAAPAEAAPASKQGSYQQPTPMGGHPAMVNAQFSMQQGYMNAGTPVSAGVDLNTATAAPNTAQSPVAPHTQQQSQQQPYGAGSFMPYYAHFYQQYPYGQPQYGDS</sequence>
<organism evidence="17 18">
    <name type="scientific">Candida glabrata</name>
    <name type="common">Yeast</name>
    <name type="synonym">Torulopsis glabrata</name>
    <dbReference type="NCBI Taxonomy" id="5478"/>
    <lineage>
        <taxon>Eukaryota</taxon>
        <taxon>Fungi</taxon>
        <taxon>Dikarya</taxon>
        <taxon>Ascomycota</taxon>
        <taxon>Saccharomycotina</taxon>
        <taxon>Saccharomycetes</taxon>
        <taxon>Saccharomycetales</taxon>
        <taxon>Saccharomycetaceae</taxon>
        <taxon>Nakaseomyces</taxon>
    </lineage>
</organism>
<evidence type="ECO:0000256" key="8">
    <source>
        <dbReference type="ARBA" id="ARBA00022763"/>
    </source>
</evidence>
<evidence type="ECO:0000313" key="17">
    <source>
        <dbReference type="EMBL" id="KTA97332.1"/>
    </source>
</evidence>
<comment type="subcellular location">
    <subcellularLocation>
        <location evidence="3">Chromosome</location>
        <location evidence="3">Telomere</location>
    </subcellularLocation>
    <subcellularLocation>
        <location evidence="2">Cytoplasm</location>
    </subcellularLocation>
    <subcellularLocation>
        <location evidence="1">Nucleus</location>
    </subcellularLocation>
</comment>
<evidence type="ECO:0000313" key="18">
    <source>
        <dbReference type="Proteomes" id="UP000054886"/>
    </source>
</evidence>
<feature type="region of interest" description="Disordered" evidence="16">
    <location>
        <begin position="352"/>
        <end position="376"/>
    </location>
</feature>
<dbReference type="VEuPathDB" id="FungiDB:GVI51_M12991"/>
<feature type="compositionally biased region" description="Low complexity" evidence="16">
    <location>
        <begin position="258"/>
        <end position="307"/>
    </location>
</feature>
<feature type="compositionally biased region" description="Basic and acidic residues" evidence="16">
    <location>
        <begin position="203"/>
        <end position="253"/>
    </location>
</feature>
<evidence type="ECO:0000256" key="3">
    <source>
        <dbReference type="ARBA" id="ARBA00004574"/>
    </source>
</evidence>